<dbReference type="FunFam" id="3.10.260.20:FF:000002">
    <property type="entry name" value="SKI-like oncogene a"/>
    <property type="match status" value="1"/>
</dbReference>
<dbReference type="InterPro" id="IPR009061">
    <property type="entry name" value="DNA-bd_dom_put_sf"/>
</dbReference>
<dbReference type="VEuPathDB" id="VectorBase:ISCW011903"/>
<feature type="region of interest" description="Disordered" evidence="1">
    <location>
        <begin position="53"/>
        <end position="91"/>
    </location>
</feature>
<feature type="region of interest" description="Disordered" evidence="1">
    <location>
        <begin position="1"/>
        <end position="28"/>
    </location>
</feature>
<feature type="compositionally biased region" description="Polar residues" evidence="1">
    <location>
        <begin position="1"/>
        <end position="10"/>
    </location>
</feature>
<reference evidence="3 5" key="1">
    <citation type="submission" date="2008-03" db="EMBL/GenBank/DDBJ databases">
        <title>Annotation of Ixodes scapularis.</title>
        <authorList>
            <consortium name="Ixodes scapularis Genome Project Consortium"/>
            <person name="Caler E."/>
            <person name="Hannick L.I."/>
            <person name="Bidwell S."/>
            <person name="Joardar V."/>
            <person name="Thiagarajan M."/>
            <person name="Amedeo P."/>
            <person name="Galinsky K.J."/>
            <person name="Schobel S."/>
            <person name="Inman J."/>
            <person name="Hostetler J."/>
            <person name="Miller J."/>
            <person name="Hammond M."/>
            <person name="Megy K."/>
            <person name="Lawson D."/>
            <person name="Kodira C."/>
            <person name="Sutton G."/>
            <person name="Meyer J."/>
            <person name="Hill C.A."/>
            <person name="Birren B."/>
            <person name="Nene V."/>
            <person name="Collins F."/>
            <person name="Alarcon-Chaidez F."/>
            <person name="Wikel S."/>
            <person name="Strausberg R."/>
        </authorList>
    </citation>
    <scope>NUCLEOTIDE SEQUENCE [LARGE SCALE GENOMIC DNA]</scope>
    <source>
        <strain evidence="5">Wikel</strain>
    </source>
</reference>
<dbReference type="VEuPathDB" id="VectorBase:ISCP_016153"/>
<dbReference type="STRING" id="6945.B7QAZ7"/>
<proteinExistence type="predicted"/>
<dbReference type="HOGENOM" id="CLU_889301_0_0_1"/>
<accession>B7QAZ7</accession>
<dbReference type="EMBL" id="DS898015">
    <property type="protein sequence ID" value="EEC16019.1"/>
    <property type="molecule type" value="Genomic_DNA"/>
</dbReference>
<keyword evidence="5" id="KW-1185">Reference proteome</keyword>
<feature type="domain" description="SKI/SNO/DAC" evidence="2">
    <location>
        <begin position="76"/>
        <end position="186"/>
    </location>
</feature>
<evidence type="ECO:0000313" key="3">
    <source>
        <dbReference type="EMBL" id="EEC16019.1"/>
    </source>
</evidence>
<dbReference type="CDD" id="cd21079">
    <property type="entry name" value="DHD_Ski_Sno"/>
    <property type="match status" value="1"/>
</dbReference>
<dbReference type="PANTHER" id="PTHR10005">
    <property type="entry name" value="SKI ONCOGENE-RELATED"/>
    <property type="match status" value="1"/>
</dbReference>
<dbReference type="InterPro" id="IPR037000">
    <property type="entry name" value="Ski_DNA-bd_sf"/>
</dbReference>
<dbReference type="InterPro" id="IPR003380">
    <property type="entry name" value="SKI/SNO/DAC"/>
</dbReference>
<evidence type="ECO:0000259" key="2">
    <source>
        <dbReference type="Pfam" id="PF02437"/>
    </source>
</evidence>
<dbReference type="Proteomes" id="UP000001555">
    <property type="component" value="Unassembled WGS sequence"/>
</dbReference>
<dbReference type="Gene3D" id="3.10.260.20">
    <property type="entry name" value="Ski"/>
    <property type="match status" value="1"/>
</dbReference>
<dbReference type="EnsemblMetazoa" id="ISCW011903-RA">
    <property type="protein sequence ID" value="ISCW011903-PA"/>
    <property type="gene ID" value="ISCW011903"/>
</dbReference>
<organism>
    <name type="scientific">Ixodes scapularis</name>
    <name type="common">Black-legged tick</name>
    <name type="synonym">Deer tick</name>
    <dbReference type="NCBI Taxonomy" id="6945"/>
    <lineage>
        <taxon>Eukaryota</taxon>
        <taxon>Metazoa</taxon>
        <taxon>Ecdysozoa</taxon>
        <taxon>Arthropoda</taxon>
        <taxon>Chelicerata</taxon>
        <taxon>Arachnida</taxon>
        <taxon>Acari</taxon>
        <taxon>Parasitiformes</taxon>
        <taxon>Ixodida</taxon>
        <taxon>Ixodoidea</taxon>
        <taxon>Ixodidae</taxon>
        <taxon>Ixodinae</taxon>
        <taxon>Ixodes</taxon>
    </lineage>
</organism>
<dbReference type="Pfam" id="PF02437">
    <property type="entry name" value="Ski_Sno_DHD"/>
    <property type="match status" value="1"/>
</dbReference>
<dbReference type="PaxDb" id="6945-B7QAZ7"/>
<dbReference type="InParanoid" id="B7QAZ7"/>
<name>B7QAZ7_IXOSC</name>
<evidence type="ECO:0000256" key="1">
    <source>
        <dbReference type="SAM" id="MobiDB-lite"/>
    </source>
</evidence>
<dbReference type="SUPFAM" id="SSF46955">
    <property type="entry name" value="Putative DNA-binding domain"/>
    <property type="match status" value="1"/>
</dbReference>
<protein>
    <submittedName>
        <fullName evidence="3 4">Ski oncogene, putative</fullName>
    </submittedName>
</protein>
<feature type="compositionally biased region" description="Pro residues" evidence="1">
    <location>
        <begin position="72"/>
        <end position="85"/>
    </location>
</feature>
<gene>
    <name evidence="3" type="ORF">IscW_ISCW011903</name>
</gene>
<dbReference type="VEuPathDB" id="VectorBase:ISCI011903"/>
<dbReference type="AlphaFoldDB" id="B7QAZ7"/>
<evidence type="ECO:0000313" key="5">
    <source>
        <dbReference type="Proteomes" id="UP000001555"/>
    </source>
</evidence>
<evidence type="ECO:0000313" key="4">
    <source>
        <dbReference type="EnsemblMetazoa" id="ISCW011903-PA"/>
    </source>
</evidence>
<dbReference type="InterPro" id="IPR023216">
    <property type="entry name" value="Tscrpt_reg_SKI_SnoN"/>
</dbReference>
<reference evidence="4" key="2">
    <citation type="submission" date="2020-05" db="UniProtKB">
        <authorList>
            <consortium name="EnsemblMetazoa"/>
        </authorList>
    </citation>
    <scope>IDENTIFICATION</scope>
    <source>
        <strain evidence="4">wikel</strain>
    </source>
</reference>
<dbReference type="PANTHER" id="PTHR10005:SF25">
    <property type="entry name" value="SNO ONCOGENE, ISOFORM B"/>
    <property type="match status" value="1"/>
</dbReference>
<dbReference type="OrthoDB" id="3938623at2759"/>
<dbReference type="EMBL" id="ABJB010008419">
    <property type="status" value="NOT_ANNOTATED_CDS"/>
    <property type="molecule type" value="Genomic_DNA"/>
</dbReference>
<sequence length="313" mass="33532">MEPPSTSAPQRSPPPPVQAVAGGGSTGCTPHLKRVLKSYQAAAVSSLQGPPGCLMAAAGGSPGSGDDEELPAPAPFPIQQPPLLTPPDQSRCSERSETQLESYSISCFSVGGERRLCLPQILSTVLAEFSQPQINGVCDELHIFCSRCNAEQLDVLKATGVIPSSAPSCGLITKSDAERLCAALIHQGAPPQGSSGGPDPVPVYHECFGGGTAADVLAQFKAKFADDVAKREQVSTPLKTRAILFSRRHTAIATRRYRPRRQREAALRRRSCSHHVVFVLTPSPAEPFYFFARLLCFRAPSACFPHACTRRRF</sequence>